<keyword evidence="4" id="KW-0633">Potassium transport</keyword>
<dbReference type="PANTHER" id="PTHR46157:SF4">
    <property type="entry name" value="K(+) EFFLUX ANTIPORTER 3, CHLOROPLASTIC"/>
    <property type="match status" value="1"/>
</dbReference>
<feature type="transmembrane region" description="Helical" evidence="10">
    <location>
        <begin position="229"/>
        <end position="247"/>
    </location>
</feature>
<evidence type="ECO:0000256" key="1">
    <source>
        <dbReference type="ARBA" id="ARBA00004141"/>
    </source>
</evidence>
<dbReference type="GO" id="GO:0005886">
    <property type="term" value="C:plasma membrane"/>
    <property type="evidence" value="ECO:0007669"/>
    <property type="project" value="TreeGrafter"/>
</dbReference>
<sequence length="567" mass="60563">MFAGRLHEARMVESHHFVDILIFLLATVVAVPLSQRLRLGPVLGYLIAGGVVGPHGFSLISEIESIHVLAELGVVFLLFTIGLEMPLDRLKRIGLPVVGLGVSQIVVTALAVSSIVVLAGYPLAAAVMIGGALAMSSTAIVLQVLNERSQLRTRYGQVALAVLLLQDLAVGPFLVLLEVLENDGGILTAAVWPMLGMAVLKAAGAIVVIYIIGRLLLRPLLRLVCEARSSEVFAASTLLVALGTSWVTEQVGLSMVFGAFLAGMLIAETEYRHQVQADIEPFRGILLSLFFTTVGMRFDLSLTVESLLLVALLTVALLVGKSALIMGLSRLFRFSIWRSMRLGGVLSQAGEFAFVLLGAAILAGVIPAELGHLVILVVAASMAATPLYITLGSGWVTFLESRETARYARLGNRTEQGEHENRSHVLIIGFGEVGRIVARMLKTYGTSYLVLEMSPRRISEGLALGEPVFYGDASLVSVLKAAGVEQSRAVVVATGDSAATLRVVDAVRSSRATLPIFARVSDEASATALRKAGITDVVPETMEVGLRLASAVLHDDRKEEDTRDWVT</sequence>
<evidence type="ECO:0000256" key="9">
    <source>
        <dbReference type="ARBA" id="ARBA00023136"/>
    </source>
</evidence>
<dbReference type="PROSITE" id="PS51201">
    <property type="entry name" value="RCK_N"/>
    <property type="match status" value="1"/>
</dbReference>
<keyword evidence="8" id="KW-0406">Ion transport</keyword>
<feature type="transmembrane region" description="Helical" evidence="10">
    <location>
        <begin position="189"/>
        <end position="217"/>
    </location>
</feature>
<organism evidence="12">
    <name type="scientific">invertebrate metagenome</name>
    <dbReference type="NCBI Taxonomy" id="1711999"/>
    <lineage>
        <taxon>unclassified sequences</taxon>
        <taxon>metagenomes</taxon>
        <taxon>organismal metagenomes</taxon>
    </lineage>
</organism>
<feature type="transmembrane region" description="Helical" evidence="10">
    <location>
        <begin position="66"/>
        <end position="83"/>
    </location>
</feature>
<name>A0A484HAR1_9ZZZZ</name>
<keyword evidence="7 10" id="KW-1133">Transmembrane helix</keyword>
<feature type="transmembrane region" description="Helical" evidence="10">
    <location>
        <begin position="349"/>
        <end position="368"/>
    </location>
</feature>
<feature type="transmembrane region" description="Helical" evidence="10">
    <location>
        <begin position="15"/>
        <end position="33"/>
    </location>
</feature>
<dbReference type="InterPro" id="IPR003148">
    <property type="entry name" value="RCK_N"/>
</dbReference>
<dbReference type="Gene3D" id="3.40.50.720">
    <property type="entry name" value="NAD(P)-binding Rossmann-like Domain"/>
    <property type="match status" value="1"/>
</dbReference>
<accession>A0A484HAR1</accession>
<feature type="transmembrane region" description="Helical" evidence="10">
    <location>
        <begin position="42"/>
        <end position="60"/>
    </location>
</feature>
<dbReference type="InterPro" id="IPR038770">
    <property type="entry name" value="Na+/solute_symporter_sf"/>
</dbReference>
<keyword evidence="2" id="KW-0813">Transport</keyword>
<dbReference type="Pfam" id="PF00999">
    <property type="entry name" value="Na_H_Exchanger"/>
    <property type="match status" value="1"/>
</dbReference>
<evidence type="ECO:0000256" key="2">
    <source>
        <dbReference type="ARBA" id="ARBA00022448"/>
    </source>
</evidence>
<dbReference type="GO" id="GO:1902600">
    <property type="term" value="P:proton transmembrane transport"/>
    <property type="evidence" value="ECO:0007669"/>
    <property type="project" value="InterPro"/>
</dbReference>
<proteinExistence type="predicted"/>
<comment type="subcellular location">
    <subcellularLocation>
        <location evidence="1">Membrane</location>
        <topology evidence="1">Multi-pass membrane protein</topology>
    </subcellularLocation>
</comment>
<evidence type="ECO:0000256" key="8">
    <source>
        <dbReference type="ARBA" id="ARBA00023065"/>
    </source>
</evidence>
<reference evidence="12" key="1">
    <citation type="submission" date="2018-10" db="EMBL/GenBank/DDBJ databases">
        <authorList>
            <person name="Gruber-Vodicka H."/>
            <person name="Jaeckle O."/>
        </authorList>
    </citation>
    <scope>NUCLEOTIDE SEQUENCE</scope>
</reference>
<dbReference type="InterPro" id="IPR006153">
    <property type="entry name" value="Cation/H_exchanger_TM"/>
</dbReference>
<keyword evidence="9 10" id="KW-0472">Membrane</keyword>
<dbReference type="GO" id="GO:0006813">
    <property type="term" value="P:potassium ion transport"/>
    <property type="evidence" value="ECO:0007669"/>
    <property type="project" value="UniProtKB-KW"/>
</dbReference>
<feature type="transmembrane region" description="Helical" evidence="10">
    <location>
        <begin position="123"/>
        <end position="146"/>
    </location>
</feature>
<evidence type="ECO:0000256" key="5">
    <source>
        <dbReference type="ARBA" id="ARBA00022692"/>
    </source>
</evidence>
<keyword evidence="3" id="KW-0050">Antiport</keyword>
<keyword evidence="6" id="KW-0630">Potassium</keyword>
<dbReference type="GO" id="GO:0008324">
    <property type="term" value="F:monoatomic cation transmembrane transporter activity"/>
    <property type="evidence" value="ECO:0007669"/>
    <property type="project" value="InterPro"/>
</dbReference>
<evidence type="ECO:0000256" key="3">
    <source>
        <dbReference type="ARBA" id="ARBA00022449"/>
    </source>
</evidence>
<dbReference type="Gene3D" id="1.20.1530.20">
    <property type="match status" value="1"/>
</dbReference>
<dbReference type="InterPro" id="IPR004771">
    <property type="entry name" value="K/H_exchanger"/>
</dbReference>
<evidence type="ECO:0000256" key="7">
    <source>
        <dbReference type="ARBA" id="ARBA00022989"/>
    </source>
</evidence>
<dbReference type="Pfam" id="PF02254">
    <property type="entry name" value="TrkA_N"/>
    <property type="match status" value="1"/>
</dbReference>
<evidence type="ECO:0000256" key="10">
    <source>
        <dbReference type="SAM" id="Phobius"/>
    </source>
</evidence>
<dbReference type="GO" id="GO:0015297">
    <property type="term" value="F:antiporter activity"/>
    <property type="evidence" value="ECO:0007669"/>
    <property type="project" value="UniProtKB-KW"/>
</dbReference>
<evidence type="ECO:0000256" key="6">
    <source>
        <dbReference type="ARBA" id="ARBA00022958"/>
    </source>
</evidence>
<protein>
    <submittedName>
        <fullName evidence="12">Glutathione-regulated potassium-efflux system protein KefB</fullName>
    </submittedName>
</protein>
<feature type="domain" description="RCK N-terminal" evidence="11">
    <location>
        <begin position="422"/>
        <end position="539"/>
    </location>
</feature>
<dbReference type="NCBIfam" id="TIGR00932">
    <property type="entry name" value="2a37"/>
    <property type="match status" value="1"/>
</dbReference>
<dbReference type="SUPFAM" id="SSF51735">
    <property type="entry name" value="NAD(P)-binding Rossmann-fold domains"/>
    <property type="match status" value="1"/>
</dbReference>
<dbReference type="EMBL" id="LR026963">
    <property type="protein sequence ID" value="VBB69218.1"/>
    <property type="molecule type" value="Genomic_DNA"/>
</dbReference>
<evidence type="ECO:0000313" key="12">
    <source>
        <dbReference type="EMBL" id="VBB69218.1"/>
    </source>
</evidence>
<evidence type="ECO:0000256" key="4">
    <source>
        <dbReference type="ARBA" id="ARBA00022538"/>
    </source>
</evidence>
<dbReference type="InterPro" id="IPR036291">
    <property type="entry name" value="NAD(P)-bd_dom_sf"/>
</dbReference>
<feature type="transmembrane region" description="Helical" evidence="10">
    <location>
        <begin position="95"/>
        <end position="117"/>
    </location>
</feature>
<keyword evidence="5 10" id="KW-0812">Transmembrane</keyword>
<dbReference type="AlphaFoldDB" id="A0A484HAR1"/>
<feature type="transmembrane region" description="Helical" evidence="10">
    <location>
        <begin position="374"/>
        <end position="399"/>
    </location>
</feature>
<feature type="transmembrane region" description="Helical" evidence="10">
    <location>
        <begin position="306"/>
        <end position="328"/>
    </location>
</feature>
<dbReference type="PANTHER" id="PTHR46157">
    <property type="entry name" value="K(+) EFFLUX ANTIPORTER 3, CHLOROPLASTIC"/>
    <property type="match status" value="1"/>
</dbReference>
<gene>
    <name evidence="12" type="ORF">RIEGSTA812A_PEG_691</name>
</gene>
<feature type="transmembrane region" description="Helical" evidence="10">
    <location>
        <begin position="158"/>
        <end position="177"/>
    </location>
</feature>
<evidence type="ECO:0000259" key="11">
    <source>
        <dbReference type="PROSITE" id="PS51201"/>
    </source>
</evidence>